<name>A0AC11CSC7_SHEEP</name>
<protein>
    <submittedName>
        <fullName evidence="1">Uncharacterized protein</fullName>
    </submittedName>
</protein>
<reference evidence="1" key="3">
    <citation type="submission" date="2025-09" db="UniProtKB">
        <authorList>
            <consortium name="Ensembl"/>
        </authorList>
    </citation>
    <scope>IDENTIFICATION</scope>
</reference>
<proteinExistence type="predicted"/>
<organism evidence="1">
    <name type="scientific">Ovis aries</name>
    <name type="common">Sheep</name>
    <dbReference type="NCBI Taxonomy" id="9940"/>
    <lineage>
        <taxon>Eukaryota</taxon>
        <taxon>Metazoa</taxon>
        <taxon>Chordata</taxon>
        <taxon>Craniata</taxon>
        <taxon>Vertebrata</taxon>
        <taxon>Euteleostomi</taxon>
        <taxon>Mammalia</taxon>
        <taxon>Eutheria</taxon>
        <taxon>Laurasiatheria</taxon>
        <taxon>Artiodactyla</taxon>
        <taxon>Ruminantia</taxon>
        <taxon>Pecora</taxon>
        <taxon>Bovidae</taxon>
        <taxon>Caprinae</taxon>
        <taxon>Ovis</taxon>
    </lineage>
</organism>
<reference evidence="1" key="1">
    <citation type="submission" date="2020-11" db="EMBL/GenBank/DDBJ databases">
        <authorList>
            <person name="Davenport K.M."/>
            <person name="Bickhart D.M."/>
            <person name="Smith T.P.L."/>
            <person name="Murdoch B.M."/>
            <person name="Rosen B.D."/>
        </authorList>
    </citation>
    <scope>NUCLEOTIDE SEQUENCE [LARGE SCALE GENOMIC DNA]</scope>
    <source>
        <strain evidence="1">OAR_USU_Benz2616</strain>
    </source>
</reference>
<sequence length="152" mass="16144">LHQLLGTRLADPRAWSHSHTGRAAHAPRPPAETLTDVKGRLQGLDVRGHSGHAVDAHLLHAPALDLLDALAHDVRHLGPLPPAGAPATHLVTTAILTPKTPVCFREGILFRLNSLLVNLIDSFTSICRGDGGRDRLSLLVLRACSQSPAMAG</sequence>
<dbReference type="Ensembl" id="ENSOART00020040377.2">
    <property type="protein sequence ID" value="ENSOARP00020033477.1"/>
    <property type="gene ID" value="ENSOARG00020025728.2"/>
</dbReference>
<reference evidence="1" key="2">
    <citation type="submission" date="2025-08" db="UniProtKB">
        <authorList>
            <consortium name="Ensembl"/>
        </authorList>
    </citation>
    <scope>IDENTIFICATION</scope>
</reference>
<evidence type="ECO:0000313" key="1">
    <source>
        <dbReference type="Ensembl" id="ENSOARP00020033477.1"/>
    </source>
</evidence>
<accession>A0AC11CSC7</accession>